<keyword evidence="2" id="KW-0812">Transmembrane</keyword>
<feature type="transmembrane region" description="Helical" evidence="2">
    <location>
        <begin position="213"/>
        <end position="233"/>
    </location>
</feature>
<keyword evidence="2" id="KW-1133">Transmembrane helix</keyword>
<keyword evidence="2" id="KW-0472">Membrane</keyword>
<organism evidence="3 4">
    <name type="scientific">Microvirga guangxiensis</name>
    <dbReference type="NCBI Taxonomy" id="549386"/>
    <lineage>
        <taxon>Bacteria</taxon>
        <taxon>Pseudomonadati</taxon>
        <taxon>Pseudomonadota</taxon>
        <taxon>Alphaproteobacteria</taxon>
        <taxon>Hyphomicrobiales</taxon>
        <taxon>Methylobacteriaceae</taxon>
        <taxon>Microvirga</taxon>
    </lineage>
</organism>
<dbReference type="EMBL" id="FMVJ01000009">
    <property type="protein sequence ID" value="SCY98361.1"/>
    <property type="molecule type" value="Genomic_DNA"/>
</dbReference>
<evidence type="ECO:0000313" key="4">
    <source>
        <dbReference type="Proteomes" id="UP000199569"/>
    </source>
</evidence>
<keyword evidence="4" id="KW-1185">Reference proteome</keyword>
<protein>
    <submittedName>
        <fullName evidence="3">Uncharacterized protein</fullName>
    </submittedName>
</protein>
<feature type="region of interest" description="Disordered" evidence="1">
    <location>
        <begin position="75"/>
        <end position="128"/>
    </location>
</feature>
<feature type="transmembrane region" description="Helical" evidence="2">
    <location>
        <begin position="185"/>
        <end position="207"/>
    </location>
</feature>
<accession>A0A1G5KDN3</accession>
<gene>
    <name evidence="3" type="ORF">SAMN02927923_03218</name>
</gene>
<dbReference type="OrthoDB" id="8020264at2"/>
<evidence type="ECO:0000256" key="2">
    <source>
        <dbReference type="SAM" id="Phobius"/>
    </source>
</evidence>
<dbReference type="AlphaFoldDB" id="A0A1G5KDN3"/>
<name>A0A1G5KDN3_9HYPH</name>
<proteinExistence type="predicted"/>
<evidence type="ECO:0000313" key="3">
    <source>
        <dbReference type="EMBL" id="SCY98361.1"/>
    </source>
</evidence>
<feature type="compositionally biased region" description="Basic and acidic residues" evidence="1">
    <location>
        <begin position="111"/>
        <end position="125"/>
    </location>
</feature>
<evidence type="ECO:0000256" key="1">
    <source>
        <dbReference type="SAM" id="MobiDB-lite"/>
    </source>
</evidence>
<dbReference type="RefSeq" id="WP_091136746.1">
    <property type="nucleotide sequence ID" value="NZ_FMVJ01000009.1"/>
</dbReference>
<reference evidence="3 4" key="1">
    <citation type="submission" date="2016-10" db="EMBL/GenBank/DDBJ databases">
        <authorList>
            <person name="de Groot N.N."/>
        </authorList>
    </citation>
    <scope>NUCLEOTIDE SEQUENCE [LARGE SCALE GENOMIC DNA]</scope>
    <source>
        <strain evidence="3 4">CGMCC 1.7666</strain>
    </source>
</reference>
<sequence>MALDVLSGGGSSGVMIAAEGDDVSTRPLIQGETPARARSLIMEGSPNAVDQQAPCSECGKEPLPPVQTVAFADAPASGKADQDPFDNPPLPNGSAEMRAALKQEPTQHQPIAHELKSDRREDSRSSFRAGLEDTAQQAIRVWAPRFQAASERARGASGRVKVWAQERAARRTRKSDEAQGSTNPVYLLAAITLGIPALLLIPLVGLNPGVQEGTFATVVAILVGSAFVTAAVFEIKRLADQSSDEEEH</sequence>
<dbReference type="Proteomes" id="UP000199569">
    <property type="component" value="Unassembled WGS sequence"/>
</dbReference>